<evidence type="ECO:0000256" key="6">
    <source>
        <dbReference type="ARBA" id="ARBA00023136"/>
    </source>
</evidence>
<protein>
    <submittedName>
        <fullName evidence="9">EamA family transporter</fullName>
    </submittedName>
</protein>
<keyword evidence="3" id="KW-1003">Cell membrane</keyword>
<dbReference type="GO" id="GO:0005886">
    <property type="term" value="C:plasma membrane"/>
    <property type="evidence" value="ECO:0007669"/>
    <property type="project" value="UniProtKB-SubCell"/>
</dbReference>
<feature type="domain" description="EamA" evidence="8">
    <location>
        <begin position="10"/>
        <end position="146"/>
    </location>
</feature>
<evidence type="ECO:0000256" key="1">
    <source>
        <dbReference type="ARBA" id="ARBA00004651"/>
    </source>
</evidence>
<feature type="transmembrane region" description="Helical" evidence="7">
    <location>
        <begin position="223"/>
        <end position="244"/>
    </location>
</feature>
<sequence>MAVFTESRGGLLLVMLAAALWGTVGVTTKSLYVLSVTNPLSVGFFRLALSAPALLAACWLAIGARTFAIARRDVGAVVMIGAMMALYQACYFAAIPRVGVAIATLITLCTAPVIVAALSALFMRERLTRTISAAMICALAGTTLLVGIAPGAGPLPADAPAGVLLALGSATAYAVLTLCSRQLANRYHPLQPIAIGFTLGALALGAFAMASPGGLVASYPTAGWLRLLYLGLVPTAFGYFAFLAGMRTTPATVATIATLVEPLTSTFLAWLLFDEQLGPTGWLGALLLLAAMIVLYRKGR</sequence>
<evidence type="ECO:0000256" key="5">
    <source>
        <dbReference type="ARBA" id="ARBA00022989"/>
    </source>
</evidence>
<feature type="transmembrane region" description="Helical" evidence="7">
    <location>
        <begin position="251"/>
        <end position="273"/>
    </location>
</feature>
<dbReference type="PANTHER" id="PTHR42920">
    <property type="entry name" value="OS03G0707200 PROTEIN-RELATED"/>
    <property type="match status" value="1"/>
</dbReference>
<dbReference type="Proteomes" id="UP000230790">
    <property type="component" value="Unassembled WGS sequence"/>
</dbReference>
<evidence type="ECO:0000256" key="3">
    <source>
        <dbReference type="ARBA" id="ARBA00022475"/>
    </source>
</evidence>
<keyword evidence="4 7" id="KW-0812">Transmembrane</keyword>
<feature type="transmembrane region" description="Helical" evidence="7">
    <location>
        <begin position="192"/>
        <end position="211"/>
    </location>
</feature>
<dbReference type="Gene3D" id="1.10.3730.20">
    <property type="match status" value="1"/>
</dbReference>
<feature type="transmembrane region" description="Helical" evidence="7">
    <location>
        <begin position="130"/>
        <end position="149"/>
    </location>
</feature>
<dbReference type="PANTHER" id="PTHR42920:SF11">
    <property type="entry name" value="INNER MEMBRANE PROTEIN YTFF"/>
    <property type="match status" value="1"/>
</dbReference>
<dbReference type="EMBL" id="PGTN01000002">
    <property type="protein sequence ID" value="PJF48977.1"/>
    <property type="molecule type" value="Genomic_DNA"/>
</dbReference>
<feature type="transmembrane region" description="Helical" evidence="7">
    <location>
        <begin position="74"/>
        <end position="94"/>
    </location>
</feature>
<comment type="similarity">
    <text evidence="2">Belongs to the EamA transporter family.</text>
</comment>
<evidence type="ECO:0000313" key="9">
    <source>
        <dbReference type="EMBL" id="PJF48977.1"/>
    </source>
</evidence>
<dbReference type="SUPFAM" id="SSF103481">
    <property type="entry name" value="Multidrug resistance efflux transporter EmrE"/>
    <property type="match status" value="2"/>
</dbReference>
<comment type="subcellular location">
    <subcellularLocation>
        <location evidence="1">Cell membrane</location>
        <topology evidence="1">Multi-pass membrane protein</topology>
    </subcellularLocation>
</comment>
<gene>
    <name evidence="9" type="ORF">CUN48_00485</name>
</gene>
<name>A0A2M8QGQ4_9CHLR</name>
<keyword evidence="6 7" id="KW-0472">Membrane</keyword>
<evidence type="ECO:0000256" key="4">
    <source>
        <dbReference type="ARBA" id="ARBA00022692"/>
    </source>
</evidence>
<proteinExistence type="inferred from homology"/>
<evidence type="ECO:0000256" key="7">
    <source>
        <dbReference type="SAM" id="Phobius"/>
    </source>
</evidence>
<comment type="caution">
    <text evidence="9">The sequence shown here is derived from an EMBL/GenBank/DDBJ whole genome shotgun (WGS) entry which is preliminary data.</text>
</comment>
<feature type="transmembrane region" description="Helical" evidence="7">
    <location>
        <begin position="100"/>
        <end position="123"/>
    </location>
</feature>
<feature type="transmembrane region" description="Helical" evidence="7">
    <location>
        <begin position="161"/>
        <end position="180"/>
    </location>
</feature>
<evidence type="ECO:0000259" key="8">
    <source>
        <dbReference type="Pfam" id="PF00892"/>
    </source>
</evidence>
<feature type="transmembrane region" description="Helical" evidence="7">
    <location>
        <begin position="279"/>
        <end position="296"/>
    </location>
</feature>
<reference evidence="9 10" key="1">
    <citation type="submission" date="2017-11" db="EMBL/GenBank/DDBJ databases">
        <title>Evolution of Phototrophy in the Chloroflexi Phylum Driven by Horizontal Gene Transfer.</title>
        <authorList>
            <person name="Ward L.M."/>
            <person name="Hemp J."/>
            <person name="Shih P.M."/>
            <person name="Mcglynn S.E."/>
            <person name="Fischer W."/>
        </authorList>
    </citation>
    <scope>NUCLEOTIDE SEQUENCE [LARGE SCALE GENOMIC DNA]</scope>
    <source>
        <strain evidence="9">JP3_7</strain>
    </source>
</reference>
<feature type="domain" description="EamA" evidence="8">
    <location>
        <begin position="161"/>
        <end position="296"/>
    </location>
</feature>
<feature type="transmembrane region" description="Helical" evidence="7">
    <location>
        <begin position="41"/>
        <end position="62"/>
    </location>
</feature>
<dbReference type="Pfam" id="PF00892">
    <property type="entry name" value="EamA"/>
    <property type="match status" value="2"/>
</dbReference>
<keyword evidence="5 7" id="KW-1133">Transmembrane helix</keyword>
<dbReference type="InterPro" id="IPR051258">
    <property type="entry name" value="Diverse_Substrate_Transporter"/>
</dbReference>
<evidence type="ECO:0000313" key="10">
    <source>
        <dbReference type="Proteomes" id="UP000230790"/>
    </source>
</evidence>
<dbReference type="InterPro" id="IPR000620">
    <property type="entry name" value="EamA_dom"/>
</dbReference>
<evidence type="ECO:0000256" key="2">
    <source>
        <dbReference type="ARBA" id="ARBA00007362"/>
    </source>
</evidence>
<organism evidence="9 10">
    <name type="scientific">Candidatus Thermofonsia Clade 3 bacterium</name>
    <dbReference type="NCBI Taxonomy" id="2364212"/>
    <lineage>
        <taxon>Bacteria</taxon>
        <taxon>Bacillati</taxon>
        <taxon>Chloroflexota</taxon>
        <taxon>Candidatus Thermofontia</taxon>
        <taxon>Candidatus Thermofonsia Clade 3</taxon>
    </lineage>
</organism>
<accession>A0A2M8QGQ4</accession>
<dbReference type="InterPro" id="IPR037185">
    <property type="entry name" value="EmrE-like"/>
</dbReference>
<dbReference type="AlphaFoldDB" id="A0A2M8QGQ4"/>